<gene>
    <name evidence="12" type="ORF">D9611_004239</name>
</gene>
<dbReference type="SMART" id="SM00633">
    <property type="entry name" value="Glyco_10"/>
    <property type="match status" value="1"/>
</dbReference>
<evidence type="ECO:0000256" key="7">
    <source>
        <dbReference type="RuleBase" id="RU361174"/>
    </source>
</evidence>
<dbReference type="InterPro" id="IPR001000">
    <property type="entry name" value="GH10_dom"/>
</dbReference>
<feature type="compositionally biased region" description="Low complexity" evidence="8">
    <location>
        <begin position="96"/>
        <end position="115"/>
    </location>
</feature>
<keyword evidence="2 9" id="KW-0732">Signal</keyword>
<evidence type="ECO:0000256" key="9">
    <source>
        <dbReference type="SAM" id="SignalP"/>
    </source>
</evidence>
<name>A0A8H5F637_9AGAR</name>
<keyword evidence="3 7" id="KW-0378">Hydrolase</keyword>
<evidence type="ECO:0000259" key="11">
    <source>
        <dbReference type="PROSITE" id="PS51760"/>
    </source>
</evidence>
<evidence type="ECO:0000313" key="12">
    <source>
        <dbReference type="EMBL" id="KAF5324643.1"/>
    </source>
</evidence>
<evidence type="ECO:0000256" key="3">
    <source>
        <dbReference type="ARBA" id="ARBA00022801"/>
    </source>
</evidence>
<dbReference type="InterPro" id="IPR000254">
    <property type="entry name" value="CBD"/>
</dbReference>
<dbReference type="SUPFAM" id="SSF51445">
    <property type="entry name" value="(Trans)glycosidases"/>
    <property type="match status" value="1"/>
</dbReference>
<dbReference type="AlphaFoldDB" id="A0A8H5F637"/>
<protein>
    <recommendedName>
        <fullName evidence="7">Beta-xylanase</fullName>
        <ecNumber evidence="7">3.2.1.8</ecNumber>
    </recommendedName>
</protein>
<evidence type="ECO:0000256" key="8">
    <source>
        <dbReference type="SAM" id="MobiDB-lite"/>
    </source>
</evidence>
<keyword evidence="13" id="KW-1185">Reference proteome</keyword>
<proteinExistence type="inferred from homology"/>
<dbReference type="Pfam" id="PF00331">
    <property type="entry name" value="Glyco_hydro_10"/>
    <property type="match status" value="1"/>
</dbReference>
<evidence type="ECO:0000256" key="5">
    <source>
        <dbReference type="ARBA" id="ARBA00023295"/>
    </source>
</evidence>
<dbReference type="Proteomes" id="UP000541558">
    <property type="component" value="Unassembled WGS sequence"/>
</dbReference>
<dbReference type="InterPro" id="IPR044846">
    <property type="entry name" value="GH10"/>
</dbReference>
<dbReference type="GO" id="GO:0030248">
    <property type="term" value="F:cellulose binding"/>
    <property type="evidence" value="ECO:0007669"/>
    <property type="project" value="InterPro"/>
</dbReference>
<keyword evidence="6 7" id="KW-0624">Polysaccharide degradation</keyword>
<dbReference type="InterPro" id="IPR017853">
    <property type="entry name" value="GH"/>
</dbReference>
<dbReference type="Gene3D" id="3.20.20.80">
    <property type="entry name" value="Glycosidases"/>
    <property type="match status" value="1"/>
</dbReference>
<comment type="similarity">
    <text evidence="1 7">Belongs to the glycosyl hydrolase 10 (cellulase F) family.</text>
</comment>
<dbReference type="SUPFAM" id="SSF57180">
    <property type="entry name" value="Cellulose-binding domain"/>
    <property type="match status" value="1"/>
</dbReference>
<feature type="domain" description="GH10" evidence="11">
    <location>
        <begin position="134"/>
        <end position="438"/>
    </location>
</feature>
<feature type="chain" id="PRO_5034849379" description="Beta-xylanase" evidence="9">
    <location>
        <begin position="30"/>
        <end position="439"/>
    </location>
</feature>
<feature type="domain" description="CBM1" evidence="10">
    <location>
        <begin position="34"/>
        <end position="70"/>
    </location>
</feature>
<dbReference type="EC" id="3.2.1.8" evidence="7"/>
<evidence type="ECO:0000313" key="13">
    <source>
        <dbReference type="Proteomes" id="UP000541558"/>
    </source>
</evidence>
<organism evidence="12 13">
    <name type="scientific">Ephemerocybe angulata</name>
    <dbReference type="NCBI Taxonomy" id="980116"/>
    <lineage>
        <taxon>Eukaryota</taxon>
        <taxon>Fungi</taxon>
        <taxon>Dikarya</taxon>
        <taxon>Basidiomycota</taxon>
        <taxon>Agaricomycotina</taxon>
        <taxon>Agaricomycetes</taxon>
        <taxon>Agaricomycetidae</taxon>
        <taxon>Agaricales</taxon>
        <taxon>Agaricineae</taxon>
        <taxon>Psathyrellaceae</taxon>
        <taxon>Ephemerocybe</taxon>
    </lineage>
</organism>
<comment type="catalytic activity">
    <reaction evidence="7">
        <text>Endohydrolysis of (1-&gt;4)-beta-D-xylosidic linkages in xylans.</text>
        <dbReference type="EC" id="3.2.1.8"/>
    </reaction>
</comment>
<dbReference type="GO" id="GO:0005576">
    <property type="term" value="C:extracellular region"/>
    <property type="evidence" value="ECO:0007669"/>
    <property type="project" value="InterPro"/>
</dbReference>
<dbReference type="InterPro" id="IPR035971">
    <property type="entry name" value="CBD_sf"/>
</dbReference>
<comment type="caution">
    <text evidence="12">The sequence shown here is derived from an EMBL/GenBank/DDBJ whole genome shotgun (WGS) entry which is preliminary data.</text>
</comment>
<evidence type="ECO:0000256" key="2">
    <source>
        <dbReference type="ARBA" id="ARBA00022729"/>
    </source>
</evidence>
<reference evidence="12 13" key="1">
    <citation type="journal article" date="2020" name="ISME J.">
        <title>Uncovering the hidden diversity of litter-decomposition mechanisms in mushroom-forming fungi.</title>
        <authorList>
            <person name="Floudas D."/>
            <person name="Bentzer J."/>
            <person name="Ahren D."/>
            <person name="Johansson T."/>
            <person name="Persson P."/>
            <person name="Tunlid A."/>
        </authorList>
    </citation>
    <scope>NUCLEOTIDE SEQUENCE [LARGE SCALE GENOMIC DNA]</scope>
    <source>
        <strain evidence="12 13">CBS 175.51</strain>
    </source>
</reference>
<dbReference type="EMBL" id="JAACJK010000164">
    <property type="protein sequence ID" value="KAF5324643.1"/>
    <property type="molecule type" value="Genomic_DNA"/>
</dbReference>
<sequence length="439" mass="46675">MSRSLSGSKMLKLLPFVTLALFAVRQVSAAENAELVGPYAQCGGEGYTGNTDCYPGYVCVKLNAWFSQCQPTTAPQPTISIPTPSFPTTTPPTSTPPTTTQIPTTTTTTTVSTPSTTVVVPTTTVSTPTVPKPSASAGGLQEKLSNHSGKLYFGSCADPNTLNIANNVNVLKSDFGCVTPENSMKWDATEPNRGSFSYGNADTLVNWATSNGKLIRGHTLVWHSQLPGWVSNINDQTTLRSVIENHISNLAGRYAGKLYAVRTWDVCNEIFEENGSLRSSVFQRVLGESFVTIAFQAARKADSKAVLYINDYNLDSVNAKVNGMISLVNRVNAATPNTIDGIGTQMHLQGGQGSTAQAVLTALAGATVKEVAITELDIAGAPAQDYNQVVQACVNTPKCVGITVWGVSDTNSWRSNTSPLLFDGSYRPKAAYNTIIGAL</sequence>
<keyword evidence="4 7" id="KW-0119">Carbohydrate metabolism</keyword>
<evidence type="ECO:0000256" key="6">
    <source>
        <dbReference type="ARBA" id="ARBA00023326"/>
    </source>
</evidence>
<evidence type="ECO:0000259" key="10">
    <source>
        <dbReference type="PROSITE" id="PS51164"/>
    </source>
</evidence>
<dbReference type="PANTHER" id="PTHR31490">
    <property type="entry name" value="GLYCOSYL HYDROLASE"/>
    <property type="match status" value="1"/>
</dbReference>
<feature type="region of interest" description="Disordered" evidence="8">
    <location>
        <begin position="76"/>
        <end position="115"/>
    </location>
</feature>
<dbReference type="GO" id="GO:0031176">
    <property type="term" value="F:endo-1,4-beta-xylanase activity"/>
    <property type="evidence" value="ECO:0007669"/>
    <property type="project" value="UniProtKB-EC"/>
</dbReference>
<evidence type="ECO:0000256" key="4">
    <source>
        <dbReference type="ARBA" id="ARBA00023277"/>
    </source>
</evidence>
<dbReference type="OrthoDB" id="3055998at2759"/>
<dbReference type="PRINTS" id="PR00134">
    <property type="entry name" value="GLHYDRLASE10"/>
</dbReference>
<feature type="signal peptide" evidence="9">
    <location>
        <begin position="1"/>
        <end position="29"/>
    </location>
</feature>
<dbReference type="SMART" id="SM00236">
    <property type="entry name" value="fCBD"/>
    <property type="match status" value="1"/>
</dbReference>
<dbReference type="PROSITE" id="PS51164">
    <property type="entry name" value="CBM1_2"/>
    <property type="match status" value="1"/>
</dbReference>
<evidence type="ECO:0000256" key="1">
    <source>
        <dbReference type="ARBA" id="ARBA00007495"/>
    </source>
</evidence>
<dbReference type="PANTHER" id="PTHR31490:SF76">
    <property type="entry name" value="ENDO-1,4-BETA-XYLANASE C"/>
    <property type="match status" value="1"/>
</dbReference>
<feature type="compositionally biased region" description="Low complexity" evidence="8">
    <location>
        <begin position="76"/>
        <end position="88"/>
    </location>
</feature>
<dbReference type="PROSITE" id="PS00562">
    <property type="entry name" value="CBM1_1"/>
    <property type="match status" value="1"/>
</dbReference>
<dbReference type="Pfam" id="PF00734">
    <property type="entry name" value="CBM_1"/>
    <property type="match status" value="1"/>
</dbReference>
<accession>A0A8H5F637</accession>
<dbReference type="GO" id="GO:0000272">
    <property type="term" value="P:polysaccharide catabolic process"/>
    <property type="evidence" value="ECO:0007669"/>
    <property type="project" value="UniProtKB-KW"/>
</dbReference>
<keyword evidence="5 7" id="KW-0326">Glycosidase</keyword>
<dbReference type="PROSITE" id="PS51760">
    <property type="entry name" value="GH10_2"/>
    <property type="match status" value="1"/>
</dbReference>